<dbReference type="AlphaFoldDB" id="A0A7U4E9R3"/>
<organism evidence="1 2">
    <name type="scientific">Mycoplasma putrefaciens (strain ATCC 15718 / NCTC 10155 / C30 KS-1 / KS-1)</name>
    <dbReference type="NCBI Taxonomy" id="743965"/>
    <lineage>
        <taxon>Bacteria</taxon>
        <taxon>Bacillati</taxon>
        <taxon>Mycoplasmatota</taxon>
        <taxon>Mollicutes</taxon>
        <taxon>Mycoplasmataceae</taxon>
        <taxon>Mycoplasma</taxon>
    </lineage>
</organism>
<dbReference type="RefSeq" id="WP_014035275.1">
    <property type="nucleotide sequence ID" value="NC_015946.1"/>
</dbReference>
<dbReference type="KEGG" id="mpf:MPUT_0565"/>
<sequence>MTKFFDLPIKKWCDWVWQYLFCSNRWKYKGVRLESEGILEFVLGSDKKLNFRTFDKRYKTELLARDEEEFITYLVDKKGLCLNDKSNRKLFKIPSVTKNKFTDPKNFINS</sequence>
<gene>
    <name evidence="1" type="ordered locus">MPUT_0565</name>
</gene>
<evidence type="ECO:0000313" key="2">
    <source>
        <dbReference type="Proteomes" id="UP000008907"/>
    </source>
</evidence>
<accession>A0A7U4E9R3</accession>
<reference evidence="1 2" key="1">
    <citation type="journal article" date="2011" name="J. Bacteriol.">
        <title>Genome Sequence of Mycoplasma putrefaciens Type Strain KS1.</title>
        <authorList>
            <person name="Calcutt M.J."/>
            <person name="Foecking M.F."/>
        </authorList>
    </citation>
    <scope>NUCLEOTIDE SEQUENCE [LARGE SCALE GENOMIC DNA]</scope>
    <source>
        <strain evidence="2">ATCC 15718 / NCTC 10155 / C30 KS-1 / KS-1</strain>
    </source>
</reference>
<evidence type="ECO:0000313" key="1">
    <source>
        <dbReference type="EMBL" id="AEM68920.1"/>
    </source>
</evidence>
<dbReference type="EMBL" id="CP003021">
    <property type="protein sequence ID" value="AEM68920.1"/>
    <property type="molecule type" value="Genomic_DNA"/>
</dbReference>
<dbReference type="Proteomes" id="UP000008907">
    <property type="component" value="Chromosome"/>
</dbReference>
<proteinExistence type="predicted"/>
<name>A0A7U4E9R3_MYCPK</name>
<protein>
    <submittedName>
        <fullName evidence="1">Uncharacterized protein</fullName>
    </submittedName>
</protein>